<evidence type="ECO:0000313" key="2">
    <source>
        <dbReference type="EMBL" id="MDF0593580.1"/>
    </source>
</evidence>
<proteinExistence type="predicted"/>
<sequence>MRSRDIVVFLGPSVDRATAEGVLSADYRPPARRGDVFRAAEEGARIIGIIDGVFFQDSAVGHKEVLAVLEMGVFVVGASSMGALRAAELEPFGMEGVGEIYRLYRDGVIISDDEVALIFDPISYRPLSEPLVNIRDNVRAARKGGYIRDEAAASILAAASSLYFPQRSYDRILEAAEELDEADEEGFRRFLAEEMRDLKRRDALLALARIKEMAGDMDRIKEKAGDIR</sequence>
<evidence type="ECO:0000313" key="3">
    <source>
        <dbReference type="Proteomes" id="UP001215956"/>
    </source>
</evidence>
<comment type="caution">
    <text evidence="2">The sequence shown here is derived from an EMBL/GenBank/DDBJ whole genome shotgun (WGS) entry which is preliminary data.</text>
</comment>
<keyword evidence="3" id="KW-1185">Reference proteome</keyword>
<name>A0ABT5XFT1_9EURY</name>
<dbReference type="NCBIfam" id="NF033432">
    <property type="entry name" value="ThioGly_TfuA_rel"/>
    <property type="match status" value="1"/>
</dbReference>
<gene>
    <name evidence="2" type="ORF">P0O24_08295</name>
</gene>
<organism evidence="2 3">
    <name type="scientific">Candidatus Methanocrinis alkalitolerans</name>
    <dbReference type="NCBI Taxonomy" id="3033395"/>
    <lineage>
        <taxon>Archaea</taxon>
        <taxon>Methanobacteriati</taxon>
        <taxon>Methanobacteriota</taxon>
        <taxon>Stenosarchaea group</taxon>
        <taxon>Methanomicrobia</taxon>
        <taxon>Methanotrichales</taxon>
        <taxon>Methanotrichaceae</taxon>
        <taxon>Methanocrinis</taxon>
    </lineage>
</organism>
<accession>A0ABT5XFT1</accession>
<reference evidence="2 3" key="1">
    <citation type="submission" date="2023-03" db="EMBL/GenBank/DDBJ databases">
        <title>Whole genome sequencing of Methanotrichaceae archaeon M04Ac.</title>
        <authorList>
            <person name="Khomyakova M.A."/>
            <person name="Merkel A.Y."/>
            <person name="Slobodkin A.I."/>
        </authorList>
    </citation>
    <scope>NUCLEOTIDE SEQUENCE [LARGE SCALE GENOMIC DNA]</scope>
    <source>
        <strain evidence="2 3">M04Ac</strain>
    </source>
</reference>
<dbReference type="RefSeq" id="WP_316969285.1">
    <property type="nucleotide sequence ID" value="NZ_JARFPL010000024.1"/>
</dbReference>
<protein>
    <submittedName>
        <fullName evidence="2">TfuA-related McrA-glycine thioamidation protein</fullName>
    </submittedName>
</protein>
<dbReference type="Proteomes" id="UP001215956">
    <property type="component" value="Unassembled WGS sequence"/>
</dbReference>
<dbReference type="EMBL" id="JARFPL010000024">
    <property type="protein sequence ID" value="MDF0593580.1"/>
    <property type="molecule type" value="Genomic_DNA"/>
</dbReference>
<dbReference type="Pfam" id="PF07812">
    <property type="entry name" value="TfuA"/>
    <property type="match status" value="1"/>
</dbReference>
<evidence type="ECO:0000259" key="1">
    <source>
        <dbReference type="Pfam" id="PF07812"/>
    </source>
</evidence>
<dbReference type="InterPro" id="IPR012924">
    <property type="entry name" value="TfuA_core"/>
</dbReference>
<feature type="domain" description="TfuA-like core" evidence="1">
    <location>
        <begin position="51"/>
        <end position="168"/>
    </location>
</feature>